<dbReference type="OrthoDB" id="5810603at2759"/>
<dbReference type="InterPro" id="IPR000782">
    <property type="entry name" value="FAS1_domain"/>
</dbReference>
<feature type="domain" description="J" evidence="1">
    <location>
        <begin position="783"/>
        <end position="848"/>
    </location>
</feature>
<name>A0A0V1BC34_TRISP</name>
<feature type="non-terminal residue" evidence="4">
    <location>
        <position position="1525"/>
    </location>
</feature>
<dbReference type="GO" id="GO:0016671">
    <property type="term" value="F:oxidoreductase activity, acting on a sulfur group of donors, disulfide as acceptor"/>
    <property type="evidence" value="ECO:0007669"/>
    <property type="project" value="TreeGrafter"/>
</dbReference>
<dbReference type="InterPro" id="IPR036869">
    <property type="entry name" value="J_dom_sf"/>
</dbReference>
<accession>A0A0V1BC34</accession>
<dbReference type="GO" id="GO:0015035">
    <property type="term" value="F:protein-disulfide reductase activity"/>
    <property type="evidence" value="ECO:0007669"/>
    <property type="project" value="TreeGrafter"/>
</dbReference>
<dbReference type="InterPro" id="IPR036378">
    <property type="entry name" value="FAS1_dom_sf"/>
</dbReference>
<dbReference type="Gene3D" id="3.40.30.10">
    <property type="entry name" value="Glutaredoxin"/>
    <property type="match status" value="6"/>
</dbReference>
<dbReference type="SUPFAM" id="SSF82153">
    <property type="entry name" value="FAS1 domain"/>
    <property type="match status" value="4"/>
</dbReference>
<protein>
    <submittedName>
        <fullName evidence="4">DnaJ-like protein subfamily C member 10</fullName>
    </submittedName>
</protein>
<evidence type="ECO:0000259" key="1">
    <source>
        <dbReference type="PROSITE" id="PS50076"/>
    </source>
</evidence>
<dbReference type="CDD" id="cd06257">
    <property type="entry name" value="DnaJ"/>
    <property type="match status" value="1"/>
</dbReference>
<dbReference type="PRINTS" id="PR00625">
    <property type="entry name" value="JDOMAIN"/>
</dbReference>
<dbReference type="PROSITE" id="PS51352">
    <property type="entry name" value="THIOREDOXIN_2"/>
    <property type="match status" value="2"/>
</dbReference>
<sequence length="1525" mass="175777">MMIVPVEYICRCAFSPLIIVDISEINFILFENFPIAAQSSVVAQGGKQMILSGAISLFACTIINFTLANHLLTELERIDDLSEFRRLVKEYTVSQSYLEDYHAQLTIFAPVDDVFIRFPEYRSMTLKELLEHFVDQQIPDVVKGFKERKTLYLNTVRNGPMYVSQFENNPGNMSYFANNGRVCNHVSNNWAIISQSQFLYKICSPIGQQAFPGVAFDLIKVNKQEMFEGKRYDNQQLTYLRDVMLRFPDVSLIIYGGSGWNQFHTFFLPVNKAFHKLYKRDAVDRDVLLAHVTGAGRVLFTESWLYDYGLHYYPSLRLAMNVIEDNFKLMLTMRNLTDRKTGRWQIYAVSTLLERYEKFRRGSVWAKIVVPNIPVRNGVVHLIDQVLGVVSNTIDQILMEHDQATTLITYIRTIGSAVQTFLTATGGLVTFFAPINEAFDRIPEAVERRLLRDRVWLEQILKLHIVPSKDFTTDQITNETLANTIDNMQHLRFIRGEWPKNNITYYVIGGGVKAAIWQEDVSAVNGIIHFIDRVLGVPYQNMYDIIQNDSSLQTTYRALSNMELRFTLSPWEVLNTRHNFTFFVPTDDAWAKIPAPLRTKMFDGSNNRALQFVMKRHLIQGSALRLPDLRERTYIMMNDQRVMVRRVGKHFELFWPYGNIVAQLVEGGEIAAINGFMHKIDNVMILQEDLHAGTATLSCNLMILFLPSLLLILSNQLQLCPVNRIQTFPFAASWMLVTFNLYSSILGTGIDCPVEETMWRNLLSILFFGNFLVLSQADDANTDLYSLLGVDRTASLEEIKRAYKKMVLIMHPDKNSADPEAHSKFVQITRAYGILKDPELRLTYDKYGEAGLDDQVNLRKNIFGGNTKIFMMTMIDFSYLTADNKHHWFIYFHSDLCSRCHDLAPIWLEMMDKLDDVISIGAVNCDNEPLLCRDIGIQMVPSFRMFPGNKRYIGEVAVDQLVSFIYSTATVKPLELTVSSIYHFPNRPILVHLCNDTELCLMKQSTLALATFLDEIVTVATLNCISNKQLCAMFDFDPVGMILFKSRFNLSDFVQVPSNMSAKRIASYVLDHFPVKAIEMSIDEIERLLKKKFLAVNMLVEFSNKQSTDFHMRKLPYLLDKKEIVFRQFNCTIAPHICREKLFIQKYPTFIIFSKNRPIDLHSIVHFAVESKSFNVFSFGPDQFPMEIDLYKEKWIVDFFSPFCSPCMLFIPQFKLAAKKLKGKVNFATINCAAHSALCQQYNINRYPTTVFYNKSIPFPYFSYHTENDIVQFIENILSPSVVYLTSEREFTEKVLNRPEEETWLVEFYLPNCYWCMKADAEIRHLAKMFDGRSDIKVAQIDCSWLISFCSTLGIRQFPLVRAYMRGKKDHYIIYQANMMDSNSLKIWLLSSMKINITKLTPDNFDNMLLNSDEPWLISFFSPRCSYCHYFQPIFQAVAAELVYRVNAGTVDCALYREFCHSLRIFGVPAVRLLYSGGPKSDEAVQSEFGIPIPPSEFNEFLATVLANLPAVKYSHIHLTEKDEL</sequence>
<dbReference type="GO" id="GO:0036498">
    <property type="term" value="P:IRE1-mediated unfolded protein response"/>
    <property type="evidence" value="ECO:0007669"/>
    <property type="project" value="TreeGrafter"/>
</dbReference>
<dbReference type="Gene3D" id="1.10.287.110">
    <property type="entry name" value="DnaJ domain"/>
    <property type="match status" value="1"/>
</dbReference>
<dbReference type="EMBL" id="JYDH01000065">
    <property type="protein sequence ID" value="KRY34580.1"/>
    <property type="molecule type" value="Genomic_DNA"/>
</dbReference>
<evidence type="ECO:0000313" key="5">
    <source>
        <dbReference type="Proteomes" id="UP000054776"/>
    </source>
</evidence>
<proteinExistence type="predicted"/>
<keyword evidence="5" id="KW-1185">Reference proteome</keyword>
<comment type="caution">
    <text evidence="4">The sequence shown here is derived from an EMBL/GenBank/DDBJ whole genome shotgun (WGS) entry which is preliminary data.</text>
</comment>
<evidence type="ECO:0000259" key="3">
    <source>
        <dbReference type="PROSITE" id="PS51352"/>
    </source>
</evidence>
<dbReference type="PROSITE" id="PS50076">
    <property type="entry name" value="DNAJ_2"/>
    <property type="match status" value="1"/>
</dbReference>
<dbReference type="InterPro" id="IPR036249">
    <property type="entry name" value="Thioredoxin-like_sf"/>
</dbReference>
<feature type="domain" description="FAS1" evidence="2">
    <location>
        <begin position="391"/>
        <end position="535"/>
    </location>
</feature>
<gene>
    <name evidence="4" type="primary">dnajc10</name>
    <name evidence="4" type="ORF">T01_13349</name>
</gene>
<feature type="domain" description="Thioredoxin" evidence="3">
    <location>
        <begin position="831"/>
        <end position="970"/>
    </location>
</feature>
<dbReference type="GO" id="GO:0051787">
    <property type="term" value="F:misfolded protein binding"/>
    <property type="evidence" value="ECO:0007669"/>
    <property type="project" value="TreeGrafter"/>
</dbReference>
<dbReference type="SUPFAM" id="SSF52833">
    <property type="entry name" value="Thioredoxin-like"/>
    <property type="match status" value="4"/>
</dbReference>
<dbReference type="Pfam" id="PF00085">
    <property type="entry name" value="Thioredoxin"/>
    <property type="match status" value="4"/>
</dbReference>
<feature type="domain" description="Thioredoxin" evidence="3">
    <location>
        <begin position="1168"/>
        <end position="1279"/>
    </location>
</feature>
<evidence type="ECO:0000259" key="2">
    <source>
        <dbReference type="PROSITE" id="PS50213"/>
    </source>
</evidence>
<dbReference type="Pfam" id="PF02469">
    <property type="entry name" value="Fasciclin"/>
    <property type="match status" value="2"/>
</dbReference>
<dbReference type="SMART" id="SM00554">
    <property type="entry name" value="FAS1"/>
    <property type="match status" value="3"/>
</dbReference>
<dbReference type="Gene3D" id="2.30.180.10">
    <property type="entry name" value="FAS1 domain"/>
    <property type="match status" value="3"/>
</dbReference>
<dbReference type="PROSITE" id="PS50213">
    <property type="entry name" value="FAS1"/>
    <property type="match status" value="3"/>
</dbReference>
<evidence type="ECO:0000313" key="4">
    <source>
        <dbReference type="EMBL" id="KRY34580.1"/>
    </source>
</evidence>
<reference evidence="4 5" key="1">
    <citation type="submission" date="2015-01" db="EMBL/GenBank/DDBJ databases">
        <title>Evolution of Trichinella species and genotypes.</title>
        <authorList>
            <person name="Korhonen P.K."/>
            <person name="Edoardo P."/>
            <person name="Giuseppe L.R."/>
            <person name="Gasser R.B."/>
        </authorList>
    </citation>
    <scope>NUCLEOTIDE SEQUENCE [LARGE SCALE GENOMIC DNA]</scope>
    <source>
        <strain evidence="4">ISS3</strain>
    </source>
</reference>
<dbReference type="Pfam" id="PF00226">
    <property type="entry name" value="DnaJ"/>
    <property type="match status" value="1"/>
</dbReference>
<dbReference type="SMART" id="SM00271">
    <property type="entry name" value="DnaJ"/>
    <property type="match status" value="1"/>
</dbReference>
<dbReference type="InterPro" id="IPR013766">
    <property type="entry name" value="Thioredoxin_domain"/>
</dbReference>
<dbReference type="InterPro" id="IPR001623">
    <property type="entry name" value="DnaJ_domain"/>
</dbReference>
<dbReference type="PANTHER" id="PTHR44340:SF1">
    <property type="entry name" value="DNAJ HOMOLOG SUBFAMILY C MEMBER 10"/>
    <property type="match status" value="1"/>
</dbReference>
<dbReference type="PANTHER" id="PTHR44340">
    <property type="entry name" value="DNAJ HOMOLOG SUBFAMILY C MEMBER 10"/>
    <property type="match status" value="1"/>
</dbReference>
<feature type="domain" description="FAS1" evidence="2">
    <location>
        <begin position="539"/>
        <end position="684"/>
    </location>
</feature>
<dbReference type="InterPro" id="IPR052460">
    <property type="entry name" value="ER_disulfide_reductase"/>
</dbReference>
<dbReference type="GO" id="GO:0005788">
    <property type="term" value="C:endoplasmic reticulum lumen"/>
    <property type="evidence" value="ECO:0007669"/>
    <property type="project" value="TreeGrafter"/>
</dbReference>
<dbReference type="SUPFAM" id="SSF46565">
    <property type="entry name" value="Chaperone J-domain"/>
    <property type="match status" value="1"/>
</dbReference>
<organism evidence="4 5">
    <name type="scientific">Trichinella spiralis</name>
    <name type="common">Trichina worm</name>
    <dbReference type="NCBI Taxonomy" id="6334"/>
    <lineage>
        <taxon>Eukaryota</taxon>
        <taxon>Metazoa</taxon>
        <taxon>Ecdysozoa</taxon>
        <taxon>Nematoda</taxon>
        <taxon>Enoplea</taxon>
        <taxon>Dorylaimia</taxon>
        <taxon>Trichinellida</taxon>
        <taxon>Trichinellidae</taxon>
        <taxon>Trichinella</taxon>
    </lineage>
</organism>
<feature type="domain" description="FAS1" evidence="2">
    <location>
        <begin position="224"/>
        <end position="387"/>
    </location>
</feature>
<dbReference type="Proteomes" id="UP000054776">
    <property type="component" value="Unassembled WGS sequence"/>
</dbReference>